<feature type="transmembrane region" description="Helical" evidence="14">
    <location>
        <begin position="22"/>
        <end position="46"/>
    </location>
</feature>
<feature type="transmembrane region" description="Helical" evidence="14">
    <location>
        <begin position="95"/>
        <end position="114"/>
    </location>
</feature>
<dbReference type="PRINTS" id="PR01244">
    <property type="entry name" value="PEROPSIN"/>
</dbReference>
<evidence type="ECO:0000256" key="9">
    <source>
        <dbReference type="ARBA" id="ARBA00023136"/>
    </source>
</evidence>
<evidence type="ECO:0000256" key="11">
    <source>
        <dbReference type="ARBA" id="ARBA00023170"/>
    </source>
</evidence>
<evidence type="ECO:0000256" key="10">
    <source>
        <dbReference type="ARBA" id="ARBA00023157"/>
    </source>
</evidence>
<keyword evidence="4 14" id="KW-0812">Transmembrane</keyword>
<feature type="transmembrane region" description="Helical" evidence="14">
    <location>
        <begin position="294"/>
        <end position="320"/>
    </location>
</feature>
<organism evidence="16 17">
    <name type="scientific">Saccoglossus kowalevskii</name>
    <name type="common">Acorn worm</name>
    <dbReference type="NCBI Taxonomy" id="10224"/>
    <lineage>
        <taxon>Eukaryota</taxon>
        <taxon>Metazoa</taxon>
        <taxon>Hemichordata</taxon>
        <taxon>Enteropneusta</taxon>
        <taxon>Harrimaniidae</taxon>
        <taxon>Saccoglossus</taxon>
    </lineage>
</organism>
<dbReference type="InterPro" id="IPR027430">
    <property type="entry name" value="Retinal_BS"/>
</dbReference>
<evidence type="ECO:0000256" key="12">
    <source>
        <dbReference type="ARBA" id="ARBA00023180"/>
    </source>
</evidence>
<feature type="non-terminal residue" evidence="17">
    <location>
        <position position="413"/>
    </location>
</feature>
<keyword evidence="2" id="KW-0600">Photoreceptor protein</keyword>
<keyword evidence="3" id="KW-0716">Sensory transduction</keyword>
<dbReference type="PROSITE" id="PS50262">
    <property type="entry name" value="G_PROTEIN_RECEP_F1_2"/>
    <property type="match status" value="1"/>
</dbReference>
<evidence type="ECO:0000256" key="5">
    <source>
        <dbReference type="ARBA" id="ARBA00022925"/>
    </source>
</evidence>
<dbReference type="PRINTS" id="PR00237">
    <property type="entry name" value="GPCRRHODOPSN"/>
</dbReference>
<keyword evidence="10" id="KW-1015">Disulfide bond</keyword>
<keyword evidence="12" id="KW-0325">Glycoprotein</keyword>
<evidence type="ECO:0000313" key="17">
    <source>
        <dbReference type="RefSeq" id="XP_006820589.1"/>
    </source>
</evidence>
<feature type="transmembrane region" description="Helical" evidence="14">
    <location>
        <begin position="265"/>
        <end position="288"/>
    </location>
</feature>
<evidence type="ECO:0000256" key="2">
    <source>
        <dbReference type="ARBA" id="ARBA00022543"/>
    </source>
</evidence>
<evidence type="ECO:0000256" key="4">
    <source>
        <dbReference type="ARBA" id="ARBA00022692"/>
    </source>
</evidence>
<keyword evidence="8" id="KW-0297">G-protein coupled receptor</keyword>
<keyword evidence="13" id="KW-0807">Transducer</keyword>
<reference evidence="17" key="1">
    <citation type="submission" date="2025-08" db="UniProtKB">
        <authorList>
            <consortium name="RefSeq"/>
        </authorList>
    </citation>
    <scope>IDENTIFICATION</scope>
    <source>
        <tissue evidence="17">Testes</tissue>
    </source>
</reference>
<evidence type="ECO:0000256" key="8">
    <source>
        <dbReference type="ARBA" id="ARBA00023040"/>
    </source>
</evidence>
<sequence>MDDKTSTDEPSALTTFSESGNIVMGIFLLVTAVLSVIGNSVVLEMFRRYKELLSPSAILLISLALADLGLTIFGMSLSCVSSFAGRWLFGKFGCYFHGFAGMLFGLGSIGNLTVISIDRYIITCKRSLQWSYRHYYALLAVAWSNALFWSMMPLFGWSSYALEPEGTSCTIDWMNNDNQYISYVSCVTVTCFILPCAVMTYDYLAAYMKMVKAGYTLSEETEKPNNDGENIENIETGTRVKGVSIRVNSFIRPDWKQTKYATKMCIALVAAFLLSWFPSATVFLWAAFGNPGNIPLSFTGVADAFSKIPAVFNPVIYVALNPEFRKYFGKTIGCRRKRKKPIAVRLNGKWVSKLYQLYGGVISMIGRDYINDVVGEAFGAISMVGREHLNEGGALKRWGETISTTGWNHINDG</sequence>
<feature type="transmembrane region" description="Helical" evidence="14">
    <location>
        <begin position="58"/>
        <end position="83"/>
    </location>
</feature>
<protein>
    <submittedName>
        <fullName evidence="17">Visual pigment-like receptor peropsin-like</fullName>
    </submittedName>
</protein>
<gene>
    <name evidence="17" type="primary">LOC102803935</name>
</gene>
<dbReference type="Pfam" id="PF00001">
    <property type="entry name" value="7tm_1"/>
    <property type="match status" value="1"/>
</dbReference>
<comment type="subcellular location">
    <subcellularLocation>
        <location evidence="1">Membrane</location>
        <topology evidence="1">Multi-pass membrane protein</topology>
    </subcellularLocation>
</comment>
<evidence type="ECO:0000313" key="16">
    <source>
        <dbReference type="Proteomes" id="UP000694865"/>
    </source>
</evidence>
<evidence type="ECO:0000256" key="14">
    <source>
        <dbReference type="SAM" id="Phobius"/>
    </source>
</evidence>
<name>A0ABM0MKP8_SACKO</name>
<dbReference type="PROSITE" id="PS00238">
    <property type="entry name" value="OPSIN"/>
    <property type="match status" value="1"/>
</dbReference>
<keyword evidence="6 14" id="KW-1133">Transmembrane helix</keyword>
<evidence type="ECO:0000256" key="3">
    <source>
        <dbReference type="ARBA" id="ARBA00022606"/>
    </source>
</evidence>
<evidence type="ECO:0000259" key="15">
    <source>
        <dbReference type="PROSITE" id="PS50262"/>
    </source>
</evidence>
<accession>A0ABM0MKP8</accession>
<keyword evidence="9 14" id="KW-0472">Membrane</keyword>
<dbReference type="GeneID" id="102803935"/>
<keyword evidence="7" id="KW-0157">Chromophore</keyword>
<evidence type="ECO:0000256" key="13">
    <source>
        <dbReference type="ARBA" id="ARBA00023224"/>
    </source>
</evidence>
<dbReference type="SUPFAM" id="SSF81321">
    <property type="entry name" value="Family A G protein-coupled receptor-like"/>
    <property type="match status" value="1"/>
</dbReference>
<keyword evidence="16" id="KW-1185">Reference proteome</keyword>
<dbReference type="Proteomes" id="UP000694865">
    <property type="component" value="Unplaced"/>
</dbReference>
<evidence type="ECO:0000256" key="6">
    <source>
        <dbReference type="ARBA" id="ARBA00022989"/>
    </source>
</evidence>
<evidence type="ECO:0000256" key="1">
    <source>
        <dbReference type="ARBA" id="ARBA00004141"/>
    </source>
</evidence>
<feature type="transmembrane region" description="Helical" evidence="14">
    <location>
        <begin position="135"/>
        <end position="160"/>
    </location>
</feature>
<dbReference type="RefSeq" id="XP_006820589.1">
    <property type="nucleotide sequence ID" value="XM_006820526.1"/>
</dbReference>
<dbReference type="InterPro" id="IPR000276">
    <property type="entry name" value="GPCR_Rhodpsn"/>
</dbReference>
<evidence type="ECO:0000256" key="7">
    <source>
        <dbReference type="ARBA" id="ARBA00022991"/>
    </source>
</evidence>
<dbReference type="InterPro" id="IPR017452">
    <property type="entry name" value="GPCR_Rhodpsn_7TM"/>
</dbReference>
<proteinExistence type="predicted"/>
<keyword evidence="5" id="KW-0681">Retinal protein</keyword>
<keyword evidence="11" id="KW-0675">Receptor</keyword>
<dbReference type="Gene3D" id="1.20.1070.10">
    <property type="entry name" value="Rhodopsin 7-helix transmembrane proteins"/>
    <property type="match status" value="1"/>
</dbReference>
<feature type="transmembrane region" description="Helical" evidence="14">
    <location>
        <begin position="180"/>
        <end position="204"/>
    </location>
</feature>
<dbReference type="InterPro" id="IPR050125">
    <property type="entry name" value="GPCR_opsins"/>
</dbReference>
<dbReference type="PANTHER" id="PTHR24240">
    <property type="entry name" value="OPSIN"/>
    <property type="match status" value="1"/>
</dbReference>
<dbReference type="SMART" id="SM01381">
    <property type="entry name" value="7TM_GPCR_Srsx"/>
    <property type="match status" value="1"/>
</dbReference>
<dbReference type="InterPro" id="IPR002962">
    <property type="entry name" value="Peropsin"/>
</dbReference>
<feature type="domain" description="G-protein coupled receptors family 1 profile" evidence="15">
    <location>
        <begin position="38"/>
        <end position="317"/>
    </location>
</feature>